<dbReference type="Proteomes" id="UP000556329">
    <property type="component" value="Unassembled WGS sequence"/>
</dbReference>
<evidence type="ECO:0000313" key="1">
    <source>
        <dbReference type="EMBL" id="MBB6411890.1"/>
    </source>
</evidence>
<dbReference type="EMBL" id="JACHEF010000004">
    <property type="protein sequence ID" value="MBB6411890.1"/>
    <property type="molecule type" value="Genomic_DNA"/>
</dbReference>
<organism evidence="1 2">
    <name type="scientific">Mesorhizobium sangaii</name>
    <dbReference type="NCBI Taxonomy" id="505389"/>
    <lineage>
        <taxon>Bacteria</taxon>
        <taxon>Pseudomonadati</taxon>
        <taxon>Pseudomonadota</taxon>
        <taxon>Alphaproteobacteria</taxon>
        <taxon>Hyphomicrobiales</taxon>
        <taxon>Phyllobacteriaceae</taxon>
        <taxon>Mesorhizobium</taxon>
    </lineage>
</organism>
<dbReference type="AlphaFoldDB" id="A0A841PMJ2"/>
<name>A0A841PMJ2_9HYPH</name>
<protein>
    <submittedName>
        <fullName evidence="1">Uncharacterized protein</fullName>
    </submittedName>
</protein>
<reference evidence="1 2" key="1">
    <citation type="submission" date="2020-08" db="EMBL/GenBank/DDBJ databases">
        <title>Genomic Encyclopedia of Type Strains, Phase IV (KMG-IV): sequencing the most valuable type-strain genomes for metagenomic binning, comparative biology and taxonomic classification.</title>
        <authorList>
            <person name="Goeker M."/>
        </authorList>
    </citation>
    <scope>NUCLEOTIDE SEQUENCE [LARGE SCALE GENOMIC DNA]</scope>
    <source>
        <strain evidence="1 2">DSM 100039</strain>
    </source>
</reference>
<proteinExistence type="predicted"/>
<accession>A0A841PMJ2</accession>
<dbReference type="RefSeq" id="WP_246461791.1">
    <property type="nucleotide sequence ID" value="NZ_JACHEF010000004.1"/>
</dbReference>
<keyword evidence="2" id="KW-1185">Reference proteome</keyword>
<gene>
    <name evidence="1" type="ORF">HNQ71_004578</name>
</gene>
<comment type="caution">
    <text evidence="1">The sequence shown here is derived from an EMBL/GenBank/DDBJ whole genome shotgun (WGS) entry which is preliminary data.</text>
</comment>
<sequence>MAENAEGNLHRKRFREAALAHSVDHEGQRPKAFALAKEIGDKVRIEEITPKGADCDKINHANE</sequence>
<evidence type="ECO:0000313" key="2">
    <source>
        <dbReference type="Proteomes" id="UP000556329"/>
    </source>
</evidence>